<feature type="transmembrane region" description="Helical" evidence="1">
    <location>
        <begin position="100"/>
        <end position="117"/>
    </location>
</feature>
<dbReference type="RefSeq" id="WP_027201323.1">
    <property type="nucleotide sequence ID" value="NZ_CALBWO010000052.1"/>
</dbReference>
<feature type="domain" description="VanZ-like" evidence="2">
    <location>
        <begin position="37"/>
        <end position="119"/>
    </location>
</feature>
<feature type="transmembrane region" description="Helical" evidence="1">
    <location>
        <begin position="72"/>
        <end position="94"/>
    </location>
</feature>
<dbReference type="PANTHER" id="PTHR28008">
    <property type="entry name" value="DOMAIN PROTEIN, PUTATIVE (AFU_ORTHOLOGUE AFUA_3G10980)-RELATED"/>
    <property type="match status" value="1"/>
</dbReference>
<evidence type="ECO:0000313" key="5">
    <source>
        <dbReference type="Proteomes" id="UP000283589"/>
    </source>
</evidence>
<dbReference type="AlphaFoldDB" id="A0A412WXA7"/>
<dbReference type="NCBIfam" id="NF037970">
    <property type="entry name" value="vanZ_1"/>
    <property type="match status" value="1"/>
</dbReference>
<sequence>MIPRKYSLLWRNIIWAGVIFFLCAIPSDSIPDPQLNIPHLDKVVHFGMFFIMSIFLCSELRYQTRLSLQKIYLIAIGFSFIYGGLIEVLQFKYFNRGGDWWDLFADVLGGVVGCLLYPTAKKQKDKLVDYLYKKLKSRKEV</sequence>
<feature type="transmembrane region" description="Helical" evidence="1">
    <location>
        <begin position="43"/>
        <end position="60"/>
    </location>
</feature>
<evidence type="ECO:0000313" key="3">
    <source>
        <dbReference type="EMBL" id="QRO50460.1"/>
    </source>
</evidence>
<reference evidence="4 5" key="1">
    <citation type="submission" date="2018-08" db="EMBL/GenBank/DDBJ databases">
        <title>A genome reference for cultivated species of the human gut microbiota.</title>
        <authorList>
            <person name="Zou Y."/>
            <person name="Xue W."/>
            <person name="Luo G."/>
        </authorList>
    </citation>
    <scope>NUCLEOTIDE SEQUENCE [LARGE SCALE GENOMIC DNA]</scope>
    <source>
        <strain evidence="4 5">AF14-49</strain>
    </source>
</reference>
<evidence type="ECO:0000313" key="4">
    <source>
        <dbReference type="EMBL" id="RGV32145.1"/>
    </source>
</evidence>
<keyword evidence="6" id="KW-1185">Reference proteome</keyword>
<accession>A0A412WXA7</accession>
<organism evidence="4 5">
    <name type="scientific">Butyricimonas virosa</name>
    <dbReference type="NCBI Taxonomy" id="544645"/>
    <lineage>
        <taxon>Bacteria</taxon>
        <taxon>Pseudomonadati</taxon>
        <taxon>Bacteroidota</taxon>
        <taxon>Bacteroidia</taxon>
        <taxon>Bacteroidales</taxon>
        <taxon>Odoribacteraceae</taxon>
        <taxon>Butyricimonas</taxon>
    </lineage>
</organism>
<protein>
    <submittedName>
        <fullName evidence="4">VanZ family protein</fullName>
    </submittedName>
</protein>
<dbReference type="Pfam" id="PF04892">
    <property type="entry name" value="VanZ"/>
    <property type="match status" value="1"/>
</dbReference>
<keyword evidence="1" id="KW-0472">Membrane</keyword>
<evidence type="ECO:0000259" key="2">
    <source>
        <dbReference type="Pfam" id="PF04892"/>
    </source>
</evidence>
<dbReference type="Proteomes" id="UP000654720">
    <property type="component" value="Chromosome"/>
</dbReference>
<evidence type="ECO:0000313" key="6">
    <source>
        <dbReference type="Proteomes" id="UP000654720"/>
    </source>
</evidence>
<gene>
    <name evidence="4" type="ORF">DWW18_14725</name>
    <name evidence="3" type="ORF">I6J59_02150</name>
</gene>
<dbReference type="InterPro" id="IPR006976">
    <property type="entry name" value="VanZ-like"/>
</dbReference>
<dbReference type="EMBL" id="CP069450">
    <property type="protein sequence ID" value="QRO50460.1"/>
    <property type="molecule type" value="Genomic_DNA"/>
</dbReference>
<evidence type="ECO:0000256" key="1">
    <source>
        <dbReference type="SAM" id="Phobius"/>
    </source>
</evidence>
<keyword evidence="1" id="KW-1133">Transmembrane helix</keyword>
<dbReference type="PANTHER" id="PTHR28008:SF1">
    <property type="entry name" value="DOMAIN PROTEIN, PUTATIVE (AFU_ORTHOLOGUE AFUA_3G10980)-RELATED"/>
    <property type="match status" value="1"/>
</dbReference>
<dbReference type="EMBL" id="QRZA01000023">
    <property type="protein sequence ID" value="RGV32145.1"/>
    <property type="molecule type" value="Genomic_DNA"/>
</dbReference>
<dbReference type="Proteomes" id="UP000283589">
    <property type="component" value="Unassembled WGS sequence"/>
</dbReference>
<reference evidence="3 6" key="2">
    <citation type="submission" date="2021-02" db="EMBL/GenBank/DDBJ databases">
        <title>FDA dAtabase for Regulatory Grade micrObial Sequences (FDA-ARGOS): Supporting development and validation of Infectious Disease Dx tests.</title>
        <authorList>
            <person name="Carlson P."/>
            <person name="Fischbach M."/>
            <person name="Hastie J."/>
            <person name="Bilen M."/>
            <person name="Cheng A."/>
            <person name="Tallon L."/>
            <person name="Sadzewicz L."/>
            <person name="Zhao X."/>
            <person name="Boylan J."/>
            <person name="Ott S."/>
            <person name="Bowen H."/>
            <person name="Vavikolanu K."/>
            <person name="Mehta A."/>
            <person name="Aluvathingal J."/>
            <person name="Nadendla S."/>
            <person name="Yan Y."/>
            <person name="Sichtig H."/>
        </authorList>
    </citation>
    <scope>NUCLEOTIDE SEQUENCE [LARGE SCALE GENOMIC DNA]</scope>
    <source>
        <strain evidence="3 6">FDAARGOS_1229</strain>
    </source>
</reference>
<feature type="transmembrane region" description="Helical" evidence="1">
    <location>
        <begin position="12"/>
        <end position="31"/>
    </location>
</feature>
<name>A0A412WXA7_9BACT</name>
<keyword evidence="1" id="KW-0812">Transmembrane</keyword>
<proteinExistence type="predicted"/>
<dbReference type="STRING" id="1121130.GCA_000519105_02687"/>
<dbReference type="GeneID" id="93096734"/>